<evidence type="ECO:0000256" key="3">
    <source>
        <dbReference type="SAM" id="MobiDB-lite"/>
    </source>
</evidence>
<keyword evidence="1 2" id="KW-0238">DNA-binding</keyword>
<evidence type="ECO:0000259" key="4">
    <source>
        <dbReference type="SMART" id="SM00559"/>
    </source>
</evidence>
<dbReference type="GO" id="GO:0003690">
    <property type="term" value="F:double-stranded DNA binding"/>
    <property type="evidence" value="ECO:0007669"/>
    <property type="project" value="UniProtKB-UniRule"/>
</dbReference>
<dbReference type="GO" id="GO:0006303">
    <property type="term" value="P:double-strand break repair via nonhomologous end joining"/>
    <property type="evidence" value="ECO:0007669"/>
    <property type="project" value="UniProtKB-UniRule"/>
</dbReference>
<dbReference type="PANTHER" id="PTHR41251">
    <property type="entry name" value="NON-HOMOLOGOUS END JOINING PROTEIN KU"/>
    <property type="match status" value="1"/>
</dbReference>
<dbReference type="InterPro" id="IPR006164">
    <property type="entry name" value="DNA_bd_Ku70/Ku80"/>
</dbReference>
<dbReference type="SMART" id="SM00559">
    <property type="entry name" value="Ku78"/>
    <property type="match status" value="1"/>
</dbReference>
<keyword evidence="2" id="KW-0234">DNA repair</keyword>
<feature type="compositionally biased region" description="Low complexity" evidence="3">
    <location>
        <begin position="260"/>
        <end position="271"/>
    </location>
</feature>
<dbReference type="EMBL" id="PDZR01000006">
    <property type="protein sequence ID" value="PNG26600.1"/>
    <property type="molecule type" value="Genomic_DNA"/>
</dbReference>
<dbReference type="PANTHER" id="PTHR41251:SF1">
    <property type="entry name" value="NON-HOMOLOGOUS END JOINING PROTEIN KU"/>
    <property type="match status" value="1"/>
</dbReference>
<comment type="similarity">
    <text evidence="2">Belongs to the prokaryotic Ku family.</text>
</comment>
<evidence type="ECO:0000256" key="2">
    <source>
        <dbReference type="HAMAP-Rule" id="MF_01875"/>
    </source>
</evidence>
<dbReference type="OrthoDB" id="9780854at2"/>
<accession>A0A2J7TIK1</accession>
<evidence type="ECO:0000256" key="1">
    <source>
        <dbReference type="ARBA" id="ARBA00023125"/>
    </source>
</evidence>
<protein>
    <recommendedName>
        <fullName evidence="2">Non-homologous end joining protein Ku</fullName>
    </recommendedName>
</protein>
<comment type="caution">
    <text evidence="5">The sequence shown here is derived from an EMBL/GenBank/DDBJ whole genome shotgun (WGS) entry which is preliminary data.</text>
</comment>
<dbReference type="RefSeq" id="WP_102843195.1">
    <property type="nucleotide sequence ID" value="NZ_PDZR01000006.1"/>
</dbReference>
<dbReference type="HAMAP" id="MF_01875">
    <property type="entry name" value="Prokaryotic_Ku"/>
    <property type="match status" value="1"/>
</dbReference>
<dbReference type="InterPro" id="IPR016194">
    <property type="entry name" value="SPOC-like_C_dom_sf"/>
</dbReference>
<reference evidence="5 6" key="1">
    <citation type="submission" date="2017-10" db="EMBL/GenBank/DDBJ databases">
        <title>Genome announcement of Methylocella silvestris TVC from permafrost.</title>
        <authorList>
            <person name="Wang J."/>
            <person name="Geng K."/>
            <person name="Ul-Haque F."/>
            <person name="Crombie A.T."/>
            <person name="Street L.E."/>
            <person name="Wookey P.A."/>
            <person name="Murrell J.C."/>
            <person name="Pratscher J."/>
        </authorList>
    </citation>
    <scope>NUCLEOTIDE SEQUENCE [LARGE SCALE GENOMIC DNA]</scope>
    <source>
        <strain evidence="5 6">TVC</strain>
    </source>
</reference>
<keyword evidence="2" id="KW-0227">DNA damage</keyword>
<dbReference type="AlphaFoldDB" id="A0A2J7TIK1"/>
<proteinExistence type="inferred from homology"/>
<dbReference type="PIRSF" id="PIRSF006493">
    <property type="entry name" value="Prok_Ku"/>
    <property type="match status" value="1"/>
</dbReference>
<feature type="domain" description="Ku" evidence="4">
    <location>
        <begin position="55"/>
        <end position="184"/>
    </location>
</feature>
<organism evidence="5 6">
    <name type="scientific">Methylocella silvestris</name>
    <dbReference type="NCBI Taxonomy" id="199596"/>
    <lineage>
        <taxon>Bacteria</taxon>
        <taxon>Pseudomonadati</taxon>
        <taxon>Pseudomonadota</taxon>
        <taxon>Alphaproteobacteria</taxon>
        <taxon>Hyphomicrobiales</taxon>
        <taxon>Beijerinckiaceae</taxon>
        <taxon>Methylocella</taxon>
    </lineage>
</organism>
<sequence>MAPRANWKGVLKVAELTSQISLFTAASTSERIAFHTLNRTTGHRVQRQFIDAETGKPVAPEDQVKGYETGHGEYVMLEADEIAAALPESDKTLDVQAFIPCDKVDDVFFDRPYYLAPSNQATEEAFALLREGMRANKVAALARAMLFRRMRSLLIRPSGAGLIASTLNFDYEVRSADEAFADVRDVKIEGEMLDLAKHIIKTKAGKFDVSTFDDRYEAAVAALVKAKLEGRKIEPPKPVAATNVTSLLDALRESAKGAEKATATAKSTSKTSDARARAPRKKAS</sequence>
<dbReference type="Pfam" id="PF02735">
    <property type="entry name" value="Ku"/>
    <property type="match status" value="1"/>
</dbReference>
<dbReference type="SUPFAM" id="SSF100939">
    <property type="entry name" value="SPOC domain-like"/>
    <property type="match status" value="1"/>
</dbReference>
<comment type="subunit">
    <text evidence="2">Homodimer. Interacts with LigD.</text>
</comment>
<keyword evidence="2" id="KW-0233">DNA recombination</keyword>
<evidence type="ECO:0000313" key="5">
    <source>
        <dbReference type="EMBL" id="PNG26600.1"/>
    </source>
</evidence>
<dbReference type="Gene3D" id="2.40.290.10">
    <property type="match status" value="1"/>
</dbReference>
<name>A0A2J7TIK1_METSI</name>
<dbReference type="NCBIfam" id="TIGR02772">
    <property type="entry name" value="Ku_bact"/>
    <property type="match status" value="1"/>
</dbReference>
<evidence type="ECO:0000313" key="6">
    <source>
        <dbReference type="Proteomes" id="UP000236286"/>
    </source>
</evidence>
<feature type="region of interest" description="Disordered" evidence="3">
    <location>
        <begin position="257"/>
        <end position="284"/>
    </location>
</feature>
<dbReference type="InterPro" id="IPR009187">
    <property type="entry name" value="Prok_Ku"/>
</dbReference>
<dbReference type="Proteomes" id="UP000236286">
    <property type="component" value="Unassembled WGS sequence"/>
</dbReference>
<dbReference type="GO" id="GO:0006310">
    <property type="term" value="P:DNA recombination"/>
    <property type="evidence" value="ECO:0007669"/>
    <property type="project" value="UniProtKB-KW"/>
</dbReference>
<comment type="function">
    <text evidence="2">With LigD forms a non-homologous end joining (NHEJ) DNA repair enzyme, which repairs dsDNA breaks with reduced fidelity. Binds linear dsDNA with 5'- and 3'- overhangs but not closed circular dsDNA nor ssDNA. Recruits and stimulates the ligase activity of LigD.</text>
</comment>
<gene>
    <name evidence="2" type="primary">ku</name>
    <name evidence="5" type="ORF">CR492_07910</name>
</gene>